<keyword evidence="3" id="KW-1185">Reference proteome</keyword>
<dbReference type="EMBL" id="JAUEPR010000122">
    <property type="protein sequence ID" value="KAK0462766.1"/>
    <property type="molecule type" value="Genomic_DNA"/>
</dbReference>
<dbReference type="EMBL" id="JAUEPR010000046">
    <property type="protein sequence ID" value="KAK0471844.1"/>
    <property type="molecule type" value="Genomic_DNA"/>
</dbReference>
<dbReference type="AlphaFoldDB" id="A0AA39NBU1"/>
<evidence type="ECO:0000313" key="2">
    <source>
        <dbReference type="EMBL" id="KAK0471844.1"/>
    </source>
</evidence>
<protein>
    <submittedName>
        <fullName evidence="1">Uncharacterized protein</fullName>
    </submittedName>
</protein>
<name>A0AA39NBU1_9AGAR</name>
<sequence length="221" mass="25917">MPEPPFRPGYSSWNACEASFTKFCFISGHAPCFCCGRSVENNLPHLIYRIYVCSRRTCRGSLVLEHQFYIFSDDSQDPLYEKYKAIIPLLSYYFSPERQKLFLVNHAKKELAWYHTLKDTGNDAILKEKMEEKIELRRVLGTHAGSVLKWFVKYGNQVTDINLKNRRFLKTTMTMERLNCRIALTTPTIRRTLRAFNLRLTCITVTVWQEIKNQVLKECIA</sequence>
<evidence type="ECO:0000313" key="3">
    <source>
        <dbReference type="Proteomes" id="UP001175227"/>
    </source>
</evidence>
<dbReference type="Proteomes" id="UP001175227">
    <property type="component" value="Unassembled WGS sequence"/>
</dbReference>
<organism evidence="1 3">
    <name type="scientific">Armillaria novae-zelandiae</name>
    <dbReference type="NCBI Taxonomy" id="153914"/>
    <lineage>
        <taxon>Eukaryota</taxon>
        <taxon>Fungi</taxon>
        <taxon>Dikarya</taxon>
        <taxon>Basidiomycota</taxon>
        <taxon>Agaricomycotina</taxon>
        <taxon>Agaricomycetes</taxon>
        <taxon>Agaricomycetidae</taxon>
        <taxon>Agaricales</taxon>
        <taxon>Marasmiineae</taxon>
        <taxon>Physalacriaceae</taxon>
        <taxon>Armillaria</taxon>
    </lineage>
</organism>
<proteinExistence type="predicted"/>
<gene>
    <name evidence="1" type="ORF">IW261DRAFT_172331</name>
    <name evidence="2" type="ORF">IW261DRAFT_829621</name>
</gene>
<reference evidence="1" key="1">
    <citation type="submission" date="2023-06" db="EMBL/GenBank/DDBJ databases">
        <authorList>
            <consortium name="Lawrence Berkeley National Laboratory"/>
            <person name="Ahrendt S."/>
            <person name="Sahu N."/>
            <person name="Indic B."/>
            <person name="Wong-Bajracharya J."/>
            <person name="Merenyi Z."/>
            <person name="Ke H.-M."/>
            <person name="Monk M."/>
            <person name="Kocsube S."/>
            <person name="Drula E."/>
            <person name="Lipzen A."/>
            <person name="Balint B."/>
            <person name="Henrissat B."/>
            <person name="Andreopoulos B."/>
            <person name="Martin F.M."/>
            <person name="Harder C.B."/>
            <person name="Rigling D."/>
            <person name="Ford K.L."/>
            <person name="Foster G.D."/>
            <person name="Pangilinan J."/>
            <person name="Papanicolaou A."/>
            <person name="Barry K."/>
            <person name="LaButti K."/>
            <person name="Viragh M."/>
            <person name="Koriabine M."/>
            <person name="Yan M."/>
            <person name="Riley R."/>
            <person name="Champramary S."/>
            <person name="Plett K.L."/>
            <person name="Tsai I.J."/>
            <person name="Slot J."/>
            <person name="Sipos G."/>
            <person name="Plett J."/>
            <person name="Nagy L.G."/>
            <person name="Grigoriev I.V."/>
        </authorList>
    </citation>
    <scope>NUCLEOTIDE SEQUENCE</scope>
    <source>
        <strain evidence="1">ICMP 16352</strain>
    </source>
</reference>
<evidence type="ECO:0000313" key="1">
    <source>
        <dbReference type="EMBL" id="KAK0462766.1"/>
    </source>
</evidence>
<comment type="caution">
    <text evidence="1">The sequence shown here is derived from an EMBL/GenBank/DDBJ whole genome shotgun (WGS) entry which is preliminary data.</text>
</comment>
<accession>A0AA39NBU1</accession>